<keyword evidence="2" id="KW-0472">Membrane</keyword>
<sequence>MYCKNCFKKISSRSHFCKYCGAPVQPRKKEKEEEQEKISVQTPPDVEESVTEPEGMELPASTLPKAEPAKETKKEYSFKLRSEREKEFPIPPKVIGIVIGIILIFLVLFVLMRSSIFQSEDSINYNDYIGVWQERGVEDVETSGGVRLEILSVDGSTMVISMGFYDGGAAYNSIRVENIGATLKEGSAYYTFSNDGYGNSGNGVLTFNNRSIQWRSVINKNEAKNYEVFKVANSVPEETEPSQESETTEATSESKTDNDYVLPDSSTKYLTEEDLQGLTAEELRIARNEIMARHGRQFNDPALAAYFESKDWYNGTVDPETFDSQVGEILNEYEMQNVELIQSME</sequence>
<name>A0A923NJH8_9FIRM</name>
<gene>
    <name evidence="4" type="ORF">H9L42_07215</name>
</gene>
<dbReference type="InterPro" id="IPR038434">
    <property type="entry name" value="YARHG_sf"/>
</dbReference>
<protein>
    <submittedName>
        <fullName evidence="4">YARHG domain-containing protein</fullName>
    </submittedName>
</protein>
<feature type="compositionally biased region" description="Basic and acidic residues" evidence="1">
    <location>
        <begin position="27"/>
        <end position="37"/>
    </location>
</feature>
<dbReference type="AlphaFoldDB" id="A0A923NJH8"/>
<dbReference type="EMBL" id="JACRYT010000005">
    <property type="protein sequence ID" value="MBC6679614.1"/>
    <property type="molecule type" value="Genomic_DNA"/>
</dbReference>
<feature type="domain" description="YARHG" evidence="3">
    <location>
        <begin position="258"/>
        <end position="345"/>
    </location>
</feature>
<reference evidence="4" key="1">
    <citation type="submission" date="2020-08" db="EMBL/GenBank/DDBJ databases">
        <title>Genome public.</title>
        <authorList>
            <person name="Liu C."/>
            <person name="Sun Q."/>
        </authorList>
    </citation>
    <scope>NUCLEOTIDE SEQUENCE</scope>
    <source>
        <strain evidence="4">BX12</strain>
    </source>
</reference>
<feature type="region of interest" description="Disordered" evidence="1">
    <location>
        <begin position="232"/>
        <end position="263"/>
    </location>
</feature>
<feature type="compositionally biased region" description="Acidic residues" evidence="1">
    <location>
        <begin position="237"/>
        <end position="247"/>
    </location>
</feature>
<proteinExistence type="predicted"/>
<feature type="transmembrane region" description="Helical" evidence="2">
    <location>
        <begin position="94"/>
        <end position="112"/>
    </location>
</feature>
<comment type="caution">
    <text evidence="4">The sequence shown here is derived from an EMBL/GenBank/DDBJ whole genome shotgun (WGS) entry which is preliminary data.</text>
</comment>
<feature type="region of interest" description="Disordered" evidence="1">
    <location>
        <begin position="24"/>
        <end position="70"/>
    </location>
</feature>
<organism evidence="4 5">
    <name type="scientific">Zhenpiania hominis</name>
    <dbReference type="NCBI Taxonomy" id="2763644"/>
    <lineage>
        <taxon>Bacteria</taxon>
        <taxon>Bacillati</taxon>
        <taxon>Bacillota</taxon>
        <taxon>Clostridia</taxon>
        <taxon>Peptostreptococcales</taxon>
        <taxon>Anaerovoracaceae</taxon>
        <taxon>Zhenpiania</taxon>
    </lineage>
</organism>
<dbReference type="Gene3D" id="1.20.58.1690">
    <property type="match status" value="1"/>
</dbReference>
<keyword evidence="2" id="KW-1133">Transmembrane helix</keyword>
<dbReference type="InterPro" id="IPR025582">
    <property type="entry name" value="YARHG_dom"/>
</dbReference>
<evidence type="ECO:0000256" key="1">
    <source>
        <dbReference type="SAM" id="MobiDB-lite"/>
    </source>
</evidence>
<evidence type="ECO:0000313" key="5">
    <source>
        <dbReference type="Proteomes" id="UP000602647"/>
    </source>
</evidence>
<dbReference type="SMART" id="SM01324">
    <property type="entry name" value="YARHG"/>
    <property type="match status" value="1"/>
</dbReference>
<dbReference type="Pfam" id="PF13308">
    <property type="entry name" value="YARHG"/>
    <property type="match status" value="1"/>
</dbReference>
<dbReference type="RefSeq" id="WP_187302717.1">
    <property type="nucleotide sequence ID" value="NZ_JACRYT010000005.1"/>
</dbReference>
<keyword evidence="2" id="KW-0812">Transmembrane</keyword>
<keyword evidence="5" id="KW-1185">Reference proteome</keyword>
<evidence type="ECO:0000259" key="3">
    <source>
        <dbReference type="SMART" id="SM01324"/>
    </source>
</evidence>
<evidence type="ECO:0000256" key="2">
    <source>
        <dbReference type="SAM" id="Phobius"/>
    </source>
</evidence>
<evidence type="ECO:0000313" key="4">
    <source>
        <dbReference type="EMBL" id="MBC6679614.1"/>
    </source>
</evidence>
<accession>A0A923NJH8</accession>
<feature type="compositionally biased region" description="Acidic residues" evidence="1">
    <location>
        <begin position="45"/>
        <end position="55"/>
    </location>
</feature>
<dbReference type="Proteomes" id="UP000602647">
    <property type="component" value="Unassembled WGS sequence"/>
</dbReference>